<evidence type="ECO:0000313" key="2">
    <source>
        <dbReference type="EMBL" id="QBO58734.1"/>
    </source>
</evidence>
<dbReference type="EMBL" id="CP037954">
    <property type="protein sequence ID" value="QBO58734.1"/>
    <property type="molecule type" value="Genomic_DNA"/>
</dbReference>
<name>A0A4V1AL70_9FLAO</name>
<dbReference type="InterPro" id="IPR023214">
    <property type="entry name" value="HAD_sf"/>
</dbReference>
<dbReference type="PRINTS" id="PR00119">
    <property type="entry name" value="CATATPASE"/>
</dbReference>
<dbReference type="AlphaFoldDB" id="A0A4V1AL70"/>
<dbReference type="GO" id="GO:0046872">
    <property type="term" value="F:metal ion binding"/>
    <property type="evidence" value="ECO:0007669"/>
    <property type="project" value="UniProtKB-KW"/>
</dbReference>
<protein>
    <submittedName>
        <fullName evidence="2">Copper-exporting P-type ATPase B</fullName>
    </submittedName>
</protein>
<evidence type="ECO:0000256" key="1">
    <source>
        <dbReference type="ARBA" id="ARBA00022723"/>
    </source>
</evidence>
<accession>A0A4V1AL70</accession>
<sequence>MTGDGVNDAQDLAQTEVGIAVGFGTDVAAETTDIIPVNSDPGAVAKMIDLEKKNYRKNYPKPRMGSGLQRPDNSVSGRYSISLIFAESSDGRRADECRYHRSTTEHKFIKN</sequence>
<gene>
    <name evidence="2" type="primary">copB</name>
    <name evidence="2" type="ORF">NBC122_01926</name>
</gene>
<dbReference type="PANTHER" id="PTHR46594">
    <property type="entry name" value="P-TYPE CATION-TRANSPORTING ATPASE"/>
    <property type="match status" value="1"/>
</dbReference>
<dbReference type="Proteomes" id="UP000294419">
    <property type="component" value="Chromosome"/>
</dbReference>
<dbReference type="KEGG" id="csal:NBC122_01926"/>
<dbReference type="InterPro" id="IPR036412">
    <property type="entry name" value="HAD-like_sf"/>
</dbReference>
<dbReference type="SUPFAM" id="SSF56784">
    <property type="entry name" value="HAD-like"/>
    <property type="match status" value="1"/>
</dbReference>
<reference evidence="2 3" key="1">
    <citation type="submission" date="2019-03" db="EMBL/GenBank/DDBJ databases">
        <authorList>
            <person name="Kim H."/>
            <person name="Yu S.-M."/>
        </authorList>
    </citation>
    <scope>NUCLEOTIDE SEQUENCE [LARGE SCALE GENOMIC DNA]</scope>
    <source>
        <strain evidence="2 3">NBC122</strain>
    </source>
</reference>
<dbReference type="PANTHER" id="PTHR46594:SF4">
    <property type="entry name" value="P-TYPE CATION-TRANSPORTING ATPASE"/>
    <property type="match status" value="1"/>
</dbReference>
<keyword evidence="3" id="KW-1185">Reference proteome</keyword>
<evidence type="ECO:0000313" key="3">
    <source>
        <dbReference type="Proteomes" id="UP000294419"/>
    </source>
</evidence>
<proteinExistence type="predicted"/>
<keyword evidence="1" id="KW-0479">Metal-binding</keyword>
<organism evidence="2 3">
    <name type="scientific">Chryseobacterium salivictor</name>
    <dbReference type="NCBI Taxonomy" id="2547600"/>
    <lineage>
        <taxon>Bacteria</taxon>
        <taxon>Pseudomonadati</taxon>
        <taxon>Bacteroidota</taxon>
        <taxon>Flavobacteriia</taxon>
        <taxon>Flavobacteriales</taxon>
        <taxon>Weeksellaceae</taxon>
        <taxon>Chryseobacterium group</taxon>
        <taxon>Chryseobacterium</taxon>
    </lineage>
</organism>
<dbReference type="Gene3D" id="3.40.50.1000">
    <property type="entry name" value="HAD superfamily/HAD-like"/>
    <property type="match status" value="1"/>
</dbReference>